<keyword evidence="4" id="KW-0326">Glycosidase</keyword>
<evidence type="ECO:0000256" key="1">
    <source>
        <dbReference type="ARBA" id="ARBA00004418"/>
    </source>
</evidence>
<dbReference type="Gene3D" id="1.10.530.10">
    <property type="match status" value="1"/>
</dbReference>
<dbReference type="Gene3D" id="2.10.70.40">
    <property type="entry name" value="peptidoglycan hydrolase"/>
    <property type="match status" value="1"/>
</dbReference>
<keyword evidence="3" id="KW-0378">Hydrolase</keyword>
<feature type="domain" description="Mannosyl-glycoprotein endo-beta-N-acetylglucosamidase-like" evidence="6">
    <location>
        <begin position="1"/>
        <end position="131"/>
    </location>
</feature>
<evidence type="ECO:0000313" key="7">
    <source>
        <dbReference type="EMBL" id="CAB4139467.1"/>
    </source>
</evidence>
<reference evidence="7" key="1">
    <citation type="submission" date="2020-04" db="EMBL/GenBank/DDBJ databases">
        <authorList>
            <person name="Chiriac C."/>
            <person name="Salcher M."/>
            <person name="Ghai R."/>
            <person name="Kavagutti S V."/>
        </authorList>
    </citation>
    <scope>NUCLEOTIDE SEQUENCE</scope>
</reference>
<dbReference type="GO" id="GO:0004040">
    <property type="term" value="F:amidase activity"/>
    <property type="evidence" value="ECO:0007669"/>
    <property type="project" value="InterPro"/>
</dbReference>
<keyword evidence="5" id="KW-0961">Cell wall biogenesis/degradation</keyword>
<sequence length="132" mass="14533">MEPSTLVRAVSILESQDGARPLKSVDGVDSNNLFGIKASPNWEGKTVEAWTTEYVDNKPVKVKAKFRAYDNRQDSINDFVSLIERRYPKAYAALQEGDAEAFAKGMIAGGYATDPAYVEKLMGAIKRAEKQG</sequence>
<protein>
    <submittedName>
        <fullName evidence="7">Mannosyl-glycoprotein endo-beta-N-acetylglucosamidase-like domain containing protein</fullName>
    </submittedName>
</protein>
<comment type="subcellular location">
    <subcellularLocation>
        <location evidence="1">Periplasm</location>
    </subcellularLocation>
</comment>
<dbReference type="PANTHER" id="PTHR33308:SF9">
    <property type="entry name" value="PEPTIDOGLYCAN HYDROLASE FLGJ"/>
    <property type="match status" value="1"/>
</dbReference>
<organism evidence="7">
    <name type="scientific">uncultured Caudovirales phage</name>
    <dbReference type="NCBI Taxonomy" id="2100421"/>
    <lineage>
        <taxon>Viruses</taxon>
        <taxon>Duplodnaviria</taxon>
        <taxon>Heunggongvirae</taxon>
        <taxon>Uroviricota</taxon>
        <taxon>Caudoviricetes</taxon>
        <taxon>Peduoviridae</taxon>
        <taxon>Maltschvirus</taxon>
        <taxon>Maltschvirus maltsch</taxon>
    </lineage>
</organism>
<gene>
    <name evidence="7" type="ORF">UFOVP336_48</name>
</gene>
<dbReference type="GO" id="GO:0016798">
    <property type="term" value="F:hydrolase activity, acting on glycosyl bonds"/>
    <property type="evidence" value="ECO:0007669"/>
    <property type="project" value="UniProtKB-KW"/>
</dbReference>
<dbReference type="InterPro" id="IPR051056">
    <property type="entry name" value="Glycosyl_Hydrolase_73"/>
</dbReference>
<dbReference type="InterPro" id="IPR002901">
    <property type="entry name" value="MGlyc_endo_b_GlcNAc-like_dom"/>
</dbReference>
<dbReference type="EMBL" id="LR796359">
    <property type="protein sequence ID" value="CAB4139467.1"/>
    <property type="molecule type" value="Genomic_DNA"/>
</dbReference>
<dbReference type="PRINTS" id="PR01002">
    <property type="entry name" value="FLGFLGJ"/>
</dbReference>
<proteinExistence type="predicted"/>
<evidence type="ECO:0000256" key="2">
    <source>
        <dbReference type="ARBA" id="ARBA00022764"/>
    </source>
</evidence>
<keyword evidence="2" id="KW-0574">Periplasm</keyword>
<dbReference type="GO" id="GO:0071555">
    <property type="term" value="P:cell wall organization"/>
    <property type="evidence" value="ECO:0007669"/>
    <property type="project" value="UniProtKB-KW"/>
</dbReference>
<dbReference type="SMART" id="SM00047">
    <property type="entry name" value="LYZ2"/>
    <property type="match status" value="1"/>
</dbReference>
<dbReference type="PANTHER" id="PTHR33308">
    <property type="entry name" value="PEPTIDOGLYCAN HYDROLASE FLGJ"/>
    <property type="match status" value="1"/>
</dbReference>
<evidence type="ECO:0000259" key="6">
    <source>
        <dbReference type="SMART" id="SM00047"/>
    </source>
</evidence>
<dbReference type="Pfam" id="PF01832">
    <property type="entry name" value="Glucosaminidase"/>
    <property type="match status" value="1"/>
</dbReference>
<accession>A0A6J5M286</accession>
<evidence type="ECO:0000256" key="4">
    <source>
        <dbReference type="ARBA" id="ARBA00023295"/>
    </source>
</evidence>
<evidence type="ECO:0000256" key="3">
    <source>
        <dbReference type="ARBA" id="ARBA00022801"/>
    </source>
</evidence>
<dbReference type="FunFam" id="2.10.70.40:FF:000001">
    <property type="entry name" value="Flagellar assembly peptidoglycan hydrolase FlgJ"/>
    <property type="match status" value="1"/>
</dbReference>
<evidence type="ECO:0000256" key="5">
    <source>
        <dbReference type="ARBA" id="ARBA00023316"/>
    </source>
</evidence>
<name>A0A6J5M286_9CAUD</name>